<evidence type="ECO:0000313" key="1">
    <source>
        <dbReference type="EMBL" id="CAF1097352.1"/>
    </source>
</evidence>
<proteinExistence type="predicted"/>
<name>A0A814NTZ2_9BILA</name>
<dbReference type="EMBL" id="CAJNOQ010005398">
    <property type="protein sequence ID" value="CAF1097352.1"/>
    <property type="molecule type" value="Genomic_DNA"/>
</dbReference>
<dbReference type="Proteomes" id="UP000663829">
    <property type="component" value="Unassembled WGS sequence"/>
</dbReference>
<accession>A0A814NTZ2</accession>
<dbReference type="EMBL" id="CAJNOK010043121">
    <property type="protein sequence ID" value="CAF1567715.1"/>
    <property type="molecule type" value="Genomic_DNA"/>
</dbReference>
<comment type="caution">
    <text evidence="1">The sequence shown here is derived from an EMBL/GenBank/DDBJ whole genome shotgun (WGS) entry which is preliminary data.</text>
</comment>
<dbReference type="Proteomes" id="UP000677228">
    <property type="component" value="Unassembled WGS sequence"/>
</dbReference>
<evidence type="ECO:0000313" key="2">
    <source>
        <dbReference type="EMBL" id="CAF1567715.1"/>
    </source>
</evidence>
<dbReference type="EMBL" id="CAJOBC010005398">
    <property type="protein sequence ID" value="CAF3862479.1"/>
    <property type="molecule type" value="Genomic_DNA"/>
</dbReference>
<keyword evidence="5" id="KW-1185">Reference proteome</keyword>
<reference evidence="1" key="1">
    <citation type="submission" date="2021-02" db="EMBL/GenBank/DDBJ databases">
        <authorList>
            <person name="Nowell W R."/>
        </authorList>
    </citation>
    <scope>NUCLEOTIDE SEQUENCE</scope>
</reference>
<dbReference type="AlphaFoldDB" id="A0A814NTZ2"/>
<sequence>MSKKCLHAMRFLLKKFKKVMCLRKKASLGQSVTTNDTDETLSKIPTVQESLDFSGTKGACVSEWLPTSPEPHNLSSVTESKSSAVASNILQAKLMFLTDPVTNQVFSLPLSIFMRVKRRSATAAEKKEATHPQYLLYELVTNLFTHDEIQKCSLDGKVKQSLAFPSERMRAIDDQLSHLYGVFYSMYRDSFGLSVAFREKTR</sequence>
<dbReference type="Proteomes" id="UP000682733">
    <property type="component" value="Unassembled WGS sequence"/>
</dbReference>
<evidence type="ECO:0000313" key="3">
    <source>
        <dbReference type="EMBL" id="CAF3862479.1"/>
    </source>
</evidence>
<gene>
    <name evidence="1" type="ORF">GPM918_LOCUS18571</name>
    <name evidence="2" type="ORF">OVA965_LOCUS40177</name>
    <name evidence="3" type="ORF">SRO942_LOCUS18568</name>
    <name evidence="4" type="ORF">TMI583_LOCUS41577</name>
</gene>
<dbReference type="EMBL" id="CAJOBA010065864">
    <property type="protein sequence ID" value="CAF4361253.1"/>
    <property type="molecule type" value="Genomic_DNA"/>
</dbReference>
<dbReference type="Proteomes" id="UP000681722">
    <property type="component" value="Unassembled WGS sequence"/>
</dbReference>
<evidence type="ECO:0000313" key="5">
    <source>
        <dbReference type="Proteomes" id="UP000663829"/>
    </source>
</evidence>
<evidence type="ECO:0000313" key="4">
    <source>
        <dbReference type="EMBL" id="CAF4361253.1"/>
    </source>
</evidence>
<protein>
    <submittedName>
        <fullName evidence="1">Uncharacterized protein</fullName>
    </submittedName>
</protein>
<organism evidence="1 5">
    <name type="scientific">Didymodactylos carnosus</name>
    <dbReference type="NCBI Taxonomy" id="1234261"/>
    <lineage>
        <taxon>Eukaryota</taxon>
        <taxon>Metazoa</taxon>
        <taxon>Spiralia</taxon>
        <taxon>Gnathifera</taxon>
        <taxon>Rotifera</taxon>
        <taxon>Eurotatoria</taxon>
        <taxon>Bdelloidea</taxon>
        <taxon>Philodinida</taxon>
        <taxon>Philodinidae</taxon>
        <taxon>Didymodactylos</taxon>
    </lineage>
</organism>